<evidence type="ECO:0000313" key="2">
    <source>
        <dbReference type="Proteomes" id="UP000887159"/>
    </source>
</evidence>
<gene>
    <name evidence="1" type="primary">NCL1_49595</name>
    <name evidence="1" type="ORF">TNCV_1119981</name>
</gene>
<proteinExistence type="predicted"/>
<keyword evidence="2" id="KW-1185">Reference proteome</keyword>
<evidence type="ECO:0000313" key="1">
    <source>
        <dbReference type="EMBL" id="GFY20764.1"/>
    </source>
</evidence>
<name>A0A8X6VNW2_TRICX</name>
<dbReference type="EMBL" id="BMAU01021356">
    <property type="protein sequence ID" value="GFY20764.1"/>
    <property type="molecule type" value="Genomic_DNA"/>
</dbReference>
<comment type="caution">
    <text evidence="1">The sequence shown here is derived from an EMBL/GenBank/DDBJ whole genome shotgun (WGS) entry which is preliminary data.</text>
</comment>
<reference evidence="1" key="1">
    <citation type="submission" date="2020-08" db="EMBL/GenBank/DDBJ databases">
        <title>Multicomponent nature underlies the extraordinary mechanical properties of spider dragline silk.</title>
        <authorList>
            <person name="Kono N."/>
            <person name="Nakamura H."/>
            <person name="Mori M."/>
            <person name="Yoshida Y."/>
            <person name="Ohtoshi R."/>
            <person name="Malay A.D."/>
            <person name="Moran D.A.P."/>
            <person name="Tomita M."/>
            <person name="Numata K."/>
            <person name="Arakawa K."/>
        </authorList>
    </citation>
    <scope>NUCLEOTIDE SEQUENCE</scope>
</reference>
<dbReference type="Proteomes" id="UP000887159">
    <property type="component" value="Unassembled WGS sequence"/>
</dbReference>
<accession>A0A8X6VNW2</accession>
<dbReference type="AlphaFoldDB" id="A0A8X6VNW2"/>
<protein>
    <submittedName>
        <fullName evidence="1">Uncharacterized protein</fullName>
    </submittedName>
</protein>
<organism evidence="1 2">
    <name type="scientific">Trichonephila clavipes</name>
    <name type="common">Golden silk orbweaver</name>
    <name type="synonym">Nephila clavipes</name>
    <dbReference type="NCBI Taxonomy" id="2585209"/>
    <lineage>
        <taxon>Eukaryota</taxon>
        <taxon>Metazoa</taxon>
        <taxon>Ecdysozoa</taxon>
        <taxon>Arthropoda</taxon>
        <taxon>Chelicerata</taxon>
        <taxon>Arachnida</taxon>
        <taxon>Araneae</taxon>
        <taxon>Araneomorphae</taxon>
        <taxon>Entelegynae</taxon>
        <taxon>Araneoidea</taxon>
        <taxon>Nephilidae</taxon>
        <taxon>Trichonephila</taxon>
    </lineage>
</organism>
<sequence length="143" mass="16116">MIATHLRDLSQGRETQLPHHAVARIFSVGNASVEPEIERMFQQKERIGDPSEGQKKCILHLRFLAASPLVRLVEGKWEVPDHPQSALPQNWGETELNRSITYMVLKATTDDRRHLALYHDEFPGPGLCRSGGISNNSNNNIIL</sequence>